<evidence type="ECO:0000256" key="2">
    <source>
        <dbReference type="ARBA" id="ARBA00004653"/>
    </source>
</evidence>
<dbReference type="EnsemblProtists" id="PYU1_T003531">
    <property type="protein sequence ID" value="PYU1_T003531"/>
    <property type="gene ID" value="PYU1_G003521"/>
</dbReference>
<keyword evidence="8 13" id="KW-0812">Transmembrane</keyword>
<reference evidence="15" key="1">
    <citation type="journal article" date="2010" name="Genome Biol.">
        <title>Genome sequence of the necrotrophic plant pathogen Pythium ultimum reveals original pathogenicity mechanisms and effector repertoire.</title>
        <authorList>
            <person name="Levesque C.A."/>
            <person name="Brouwer H."/>
            <person name="Cano L."/>
            <person name="Hamilton J.P."/>
            <person name="Holt C."/>
            <person name="Huitema E."/>
            <person name="Raffaele S."/>
            <person name="Robideau G.P."/>
            <person name="Thines M."/>
            <person name="Win J."/>
            <person name="Zerillo M.M."/>
            <person name="Beakes G.W."/>
            <person name="Boore J.L."/>
            <person name="Busam D."/>
            <person name="Dumas B."/>
            <person name="Ferriera S."/>
            <person name="Fuerstenberg S.I."/>
            <person name="Gachon C.M."/>
            <person name="Gaulin E."/>
            <person name="Govers F."/>
            <person name="Grenville-Briggs L."/>
            <person name="Horner N."/>
            <person name="Hostetler J."/>
            <person name="Jiang R.H."/>
            <person name="Johnson J."/>
            <person name="Krajaejun T."/>
            <person name="Lin H."/>
            <person name="Meijer H.J."/>
            <person name="Moore B."/>
            <person name="Morris P."/>
            <person name="Phuntmart V."/>
            <person name="Puiu D."/>
            <person name="Shetty J."/>
            <person name="Stajich J.E."/>
            <person name="Tripathy S."/>
            <person name="Wawra S."/>
            <person name="van West P."/>
            <person name="Whitty B.R."/>
            <person name="Coutinho P.M."/>
            <person name="Henrissat B."/>
            <person name="Martin F."/>
            <person name="Thomas P.D."/>
            <person name="Tyler B.M."/>
            <person name="De Vries R.P."/>
            <person name="Kamoun S."/>
            <person name="Yandell M."/>
            <person name="Tisserat N."/>
            <person name="Buell C.R."/>
        </authorList>
    </citation>
    <scope>NUCLEOTIDE SEQUENCE</scope>
    <source>
        <strain evidence="15">DAOM:BR144</strain>
    </source>
</reference>
<evidence type="ECO:0000256" key="4">
    <source>
        <dbReference type="ARBA" id="ARBA00021741"/>
    </source>
</evidence>
<dbReference type="Pfam" id="PF03083">
    <property type="entry name" value="MtN3_slv"/>
    <property type="match status" value="2"/>
</dbReference>
<proteinExistence type="inferred from homology"/>
<dbReference type="VEuPathDB" id="FungiDB:PYU1_G003521"/>
<dbReference type="GO" id="GO:0000139">
    <property type="term" value="C:Golgi membrane"/>
    <property type="evidence" value="ECO:0007669"/>
    <property type="project" value="UniProtKB-SubCell"/>
</dbReference>
<evidence type="ECO:0000256" key="3">
    <source>
        <dbReference type="ARBA" id="ARBA00007809"/>
    </source>
</evidence>
<dbReference type="InterPro" id="IPR047664">
    <property type="entry name" value="SWEET"/>
</dbReference>
<dbReference type="OMA" id="LWLIGEM"/>
<dbReference type="Gene3D" id="1.20.1280.290">
    <property type="match status" value="2"/>
</dbReference>
<evidence type="ECO:0000313" key="15">
    <source>
        <dbReference type="Proteomes" id="UP000019132"/>
    </source>
</evidence>
<dbReference type="AlphaFoldDB" id="K3WEZ0"/>
<dbReference type="FunFam" id="1.20.1280.290:FF:000007">
    <property type="entry name" value="Bidirectional sugar transporter SWEET7"/>
    <property type="match status" value="1"/>
</dbReference>
<evidence type="ECO:0000256" key="10">
    <source>
        <dbReference type="ARBA" id="ARBA00022989"/>
    </source>
</evidence>
<comment type="subcellular location">
    <subcellularLocation>
        <location evidence="1">Cell membrane</location>
        <topology evidence="1">Multi-pass membrane protein</topology>
    </subcellularLocation>
    <subcellularLocation>
        <location evidence="2">Golgi apparatus membrane</location>
        <topology evidence="2">Multi-pass membrane protein</topology>
    </subcellularLocation>
</comment>
<sequence>MSDSALIILLKVLTTLSSIAVCLSPAIDSWCIWKTKATVNISVLPLVSLWGNSYLWLIYGYLDGNIFPLVITSILGCVTALIYIAVYFRWTGVRRYVVKLFCLVSLGMLFVTIYAVLGCFGVTHQSRKQVAKVVGLIAVGINLLLYASPLETMLQVVRTKPAVTLPIFICIGLAVNGLLWVICGIVDNDMFMLAPNVIGVALGVIQIALYIIYNPNRRNAALVNGGLPEPDSTRSKDGSRVSIVLSPKEELLPFPYARATDQSLTFEPIRSLLVPPITKL</sequence>
<organism evidence="14 15">
    <name type="scientific">Globisporangium ultimum (strain ATCC 200006 / CBS 805.95 / DAOM BR144)</name>
    <name type="common">Pythium ultimum</name>
    <dbReference type="NCBI Taxonomy" id="431595"/>
    <lineage>
        <taxon>Eukaryota</taxon>
        <taxon>Sar</taxon>
        <taxon>Stramenopiles</taxon>
        <taxon>Oomycota</taxon>
        <taxon>Peronosporomycetes</taxon>
        <taxon>Pythiales</taxon>
        <taxon>Pythiaceae</taxon>
        <taxon>Globisporangium</taxon>
    </lineage>
</organism>
<keyword evidence="10 13" id="KW-1133">Transmembrane helix</keyword>
<evidence type="ECO:0000256" key="6">
    <source>
        <dbReference type="ARBA" id="ARBA00022475"/>
    </source>
</evidence>
<dbReference type="InterPro" id="IPR004316">
    <property type="entry name" value="SWEET_rpt"/>
</dbReference>
<accession>K3WEZ0</accession>
<feature type="transmembrane region" description="Helical" evidence="13">
    <location>
        <begin position="65"/>
        <end position="88"/>
    </location>
</feature>
<feature type="transmembrane region" description="Helical" evidence="13">
    <location>
        <begin position="100"/>
        <end position="123"/>
    </location>
</feature>
<name>K3WEZ0_GLOUD</name>
<reference evidence="15" key="2">
    <citation type="submission" date="2010-04" db="EMBL/GenBank/DDBJ databases">
        <authorList>
            <person name="Buell R."/>
            <person name="Hamilton J."/>
            <person name="Hostetler J."/>
        </authorList>
    </citation>
    <scope>NUCLEOTIDE SEQUENCE [LARGE SCALE GENOMIC DNA]</scope>
    <source>
        <strain evidence="15">DAOM:BR144</strain>
    </source>
</reference>
<dbReference type="EMBL" id="GL376638">
    <property type="status" value="NOT_ANNOTATED_CDS"/>
    <property type="molecule type" value="Genomic_DNA"/>
</dbReference>
<protein>
    <recommendedName>
        <fullName evidence="4">Sugar transporter SWEET1</fullName>
    </recommendedName>
</protein>
<dbReference type="GO" id="GO:0051119">
    <property type="term" value="F:sugar transmembrane transporter activity"/>
    <property type="evidence" value="ECO:0007669"/>
    <property type="project" value="InterPro"/>
</dbReference>
<evidence type="ECO:0000313" key="14">
    <source>
        <dbReference type="EnsemblProtists" id="PYU1_T003531"/>
    </source>
</evidence>
<keyword evidence="9" id="KW-0677">Repeat</keyword>
<feature type="transmembrane region" description="Helical" evidence="13">
    <location>
        <begin position="6"/>
        <end position="27"/>
    </location>
</feature>
<evidence type="ECO:0000256" key="8">
    <source>
        <dbReference type="ARBA" id="ARBA00022692"/>
    </source>
</evidence>
<evidence type="ECO:0000256" key="12">
    <source>
        <dbReference type="ARBA" id="ARBA00023136"/>
    </source>
</evidence>
<evidence type="ECO:0000256" key="9">
    <source>
        <dbReference type="ARBA" id="ARBA00022737"/>
    </source>
</evidence>
<feature type="transmembrane region" description="Helical" evidence="13">
    <location>
        <begin position="194"/>
        <end position="213"/>
    </location>
</feature>
<keyword evidence="7" id="KW-0762">Sugar transport</keyword>
<feature type="transmembrane region" description="Helical" evidence="13">
    <location>
        <begin position="39"/>
        <end position="59"/>
    </location>
</feature>
<dbReference type="Proteomes" id="UP000019132">
    <property type="component" value="Unassembled WGS sequence"/>
</dbReference>
<keyword evidence="15" id="KW-1185">Reference proteome</keyword>
<evidence type="ECO:0000256" key="5">
    <source>
        <dbReference type="ARBA" id="ARBA00022448"/>
    </source>
</evidence>
<feature type="transmembrane region" description="Helical" evidence="13">
    <location>
        <begin position="162"/>
        <end position="182"/>
    </location>
</feature>
<evidence type="ECO:0000256" key="1">
    <source>
        <dbReference type="ARBA" id="ARBA00004651"/>
    </source>
</evidence>
<evidence type="ECO:0000256" key="13">
    <source>
        <dbReference type="SAM" id="Phobius"/>
    </source>
</evidence>
<keyword evidence="5" id="KW-0813">Transport</keyword>
<keyword evidence="11" id="KW-0333">Golgi apparatus</keyword>
<comment type="similarity">
    <text evidence="3">Belongs to the SWEET sugar transporter family.</text>
</comment>
<evidence type="ECO:0000256" key="7">
    <source>
        <dbReference type="ARBA" id="ARBA00022597"/>
    </source>
</evidence>
<dbReference type="HOGENOM" id="CLU_048643_2_3_1"/>
<keyword evidence="6" id="KW-1003">Cell membrane</keyword>
<dbReference type="InParanoid" id="K3WEZ0"/>
<dbReference type="GO" id="GO:0005886">
    <property type="term" value="C:plasma membrane"/>
    <property type="evidence" value="ECO:0007669"/>
    <property type="project" value="UniProtKB-SubCell"/>
</dbReference>
<keyword evidence="12 13" id="KW-0472">Membrane</keyword>
<evidence type="ECO:0000256" key="11">
    <source>
        <dbReference type="ARBA" id="ARBA00023034"/>
    </source>
</evidence>
<dbReference type="eggNOG" id="KOG1623">
    <property type="taxonomic scope" value="Eukaryota"/>
</dbReference>
<dbReference type="PANTHER" id="PTHR10791:SF30">
    <property type="entry name" value="SUGAR TRANSPORTER SWEET1"/>
    <property type="match status" value="1"/>
</dbReference>
<feature type="transmembrane region" description="Helical" evidence="13">
    <location>
        <begin position="129"/>
        <end position="150"/>
    </location>
</feature>
<dbReference type="PANTHER" id="PTHR10791">
    <property type="entry name" value="RAG1-ACTIVATING PROTEIN 1"/>
    <property type="match status" value="1"/>
</dbReference>
<reference evidence="14" key="3">
    <citation type="submission" date="2015-02" db="UniProtKB">
        <authorList>
            <consortium name="EnsemblProtists"/>
        </authorList>
    </citation>
    <scope>IDENTIFICATION</scope>
    <source>
        <strain evidence="14">DAOM BR144</strain>
    </source>
</reference>
<dbReference type="FunFam" id="1.20.1280.290:FF:000004">
    <property type="entry name" value="Sugar transporter SWEET"/>
    <property type="match status" value="1"/>
</dbReference>